<evidence type="ECO:0000256" key="5">
    <source>
        <dbReference type="ARBA" id="ARBA00022617"/>
    </source>
</evidence>
<evidence type="ECO:0000256" key="12">
    <source>
        <dbReference type="ARBA" id="ARBA00023136"/>
    </source>
</evidence>
<dbReference type="InterPro" id="IPR002401">
    <property type="entry name" value="Cyt_P450_E_grp-I"/>
</dbReference>
<comment type="similarity">
    <text evidence="4">Belongs to the cytochrome P450 family.</text>
</comment>
<feature type="non-terminal residue" evidence="13">
    <location>
        <position position="162"/>
    </location>
</feature>
<evidence type="ECO:0000256" key="2">
    <source>
        <dbReference type="ARBA" id="ARBA00004174"/>
    </source>
</evidence>
<dbReference type="Proteomes" id="UP000824782">
    <property type="component" value="Unassembled WGS sequence"/>
</dbReference>
<evidence type="ECO:0008006" key="15">
    <source>
        <dbReference type="Google" id="ProtNLM"/>
    </source>
</evidence>
<proteinExistence type="inferred from homology"/>
<dbReference type="Gene3D" id="1.10.630.10">
    <property type="entry name" value="Cytochrome P450"/>
    <property type="match status" value="1"/>
</dbReference>
<dbReference type="GO" id="GO:0020037">
    <property type="term" value="F:heme binding"/>
    <property type="evidence" value="ECO:0007669"/>
    <property type="project" value="InterPro"/>
</dbReference>
<keyword evidence="6" id="KW-0479">Metal-binding</keyword>
<evidence type="ECO:0000256" key="3">
    <source>
        <dbReference type="ARBA" id="ARBA00004406"/>
    </source>
</evidence>
<dbReference type="PANTHER" id="PTHR24300:SF302">
    <property type="entry name" value="CYTOCHROME P450"/>
    <property type="match status" value="1"/>
</dbReference>
<dbReference type="InterPro" id="IPR001128">
    <property type="entry name" value="Cyt_P450"/>
</dbReference>
<evidence type="ECO:0000256" key="6">
    <source>
        <dbReference type="ARBA" id="ARBA00022723"/>
    </source>
</evidence>
<dbReference type="GO" id="GO:0005789">
    <property type="term" value="C:endoplasmic reticulum membrane"/>
    <property type="evidence" value="ECO:0007669"/>
    <property type="project" value="UniProtKB-SubCell"/>
</dbReference>
<evidence type="ECO:0000313" key="14">
    <source>
        <dbReference type="Proteomes" id="UP000824782"/>
    </source>
</evidence>
<dbReference type="GO" id="GO:0005506">
    <property type="term" value="F:iron ion binding"/>
    <property type="evidence" value="ECO:0007669"/>
    <property type="project" value="InterPro"/>
</dbReference>
<dbReference type="AlphaFoldDB" id="A0AAV6YL34"/>
<dbReference type="InterPro" id="IPR036396">
    <property type="entry name" value="Cyt_P450_sf"/>
</dbReference>
<dbReference type="EMBL" id="WNYA01045013">
    <property type="protein sequence ID" value="KAG8536365.1"/>
    <property type="molecule type" value="Genomic_DNA"/>
</dbReference>
<evidence type="ECO:0000256" key="1">
    <source>
        <dbReference type="ARBA" id="ARBA00001971"/>
    </source>
</evidence>
<dbReference type="FunFam" id="1.10.630.10:FF:000238">
    <property type="entry name" value="Cytochrome P450 2A6"/>
    <property type="match status" value="1"/>
</dbReference>
<keyword evidence="8" id="KW-0492">Microsome</keyword>
<keyword evidence="5" id="KW-0349">Heme</keyword>
<name>A0AAV6YL34_ENGPU</name>
<keyword evidence="14" id="KW-1185">Reference proteome</keyword>
<reference evidence="13" key="1">
    <citation type="thesis" date="2020" institute="ProQuest LLC" country="789 East Eisenhower Parkway, Ann Arbor, MI, USA">
        <title>Comparative Genomics and Chromosome Evolution.</title>
        <authorList>
            <person name="Mudd A.B."/>
        </authorList>
    </citation>
    <scope>NUCLEOTIDE SEQUENCE</scope>
    <source>
        <strain evidence="13">237g6f4</strain>
        <tissue evidence="13">Blood</tissue>
    </source>
</reference>
<keyword evidence="11" id="KW-0503">Monooxygenase</keyword>
<dbReference type="InterPro" id="IPR050182">
    <property type="entry name" value="Cytochrome_P450_fam2"/>
</dbReference>
<accession>A0AAV6YL34</accession>
<evidence type="ECO:0000256" key="8">
    <source>
        <dbReference type="ARBA" id="ARBA00022848"/>
    </source>
</evidence>
<keyword evidence="7" id="KW-0256">Endoplasmic reticulum</keyword>
<evidence type="ECO:0000256" key="9">
    <source>
        <dbReference type="ARBA" id="ARBA00023002"/>
    </source>
</evidence>
<evidence type="ECO:0000256" key="11">
    <source>
        <dbReference type="ARBA" id="ARBA00023033"/>
    </source>
</evidence>
<dbReference type="PRINTS" id="PR00463">
    <property type="entry name" value="EP450I"/>
</dbReference>
<protein>
    <recommendedName>
        <fullName evidence="15">Cytochrome P450</fullName>
    </recommendedName>
</protein>
<evidence type="ECO:0000256" key="10">
    <source>
        <dbReference type="ARBA" id="ARBA00023004"/>
    </source>
</evidence>
<dbReference type="Pfam" id="PF00067">
    <property type="entry name" value="p450"/>
    <property type="match status" value="1"/>
</dbReference>
<dbReference type="GO" id="GO:0006082">
    <property type="term" value="P:organic acid metabolic process"/>
    <property type="evidence" value="ECO:0007669"/>
    <property type="project" value="TreeGrafter"/>
</dbReference>
<comment type="subcellular location">
    <subcellularLocation>
        <location evidence="3">Endoplasmic reticulum membrane</location>
        <topology evidence="3">Peripheral membrane protein</topology>
    </subcellularLocation>
    <subcellularLocation>
        <location evidence="2">Microsome membrane</location>
        <topology evidence="2">Peripheral membrane protein</topology>
    </subcellularLocation>
</comment>
<sequence length="162" mass="18639">MELVTILLSIVVIFFLANVFRSKKNGKYKNFPPGPKPLPILGNILMLDMSKPYKTFYQLSKEYGPVFSVQMGMTKIVILCGYENIKDALINHAEVFSDRPRNPLFTNSIKDHGIVFANGENWKAMRRFTLSTLRDYGMGKKSIENKITEEAEFLIEKFKSFE</sequence>
<evidence type="ECO:0000256" key="4">
    <source>
        <dbReference type="ARBA" id="ARBA00010617"/>
    </source>
</evidence>
<dbReference type="PANTHER" id="PTHR24300">
    <property type="entry name" value="CYTOCHROME P450 508A4-RELATED"/>
    <property type="match status" value="1"/>
</dbReference>
<dbReference type="GO" id="GO:0016712">
    <property type="term" value="F:oxidoreductase activity, acting on paired donors, with incorporation or reduction of molecular oxygen, reduced flavin or flavoprotein as one donor, and incorporation of one atom of oxygen"/>
    <property type="evidence" value="ECO:0007669"/>
    <property type="project" value="TreeGrafter"/>
</dbReference>
<gene>
    <name evidence="13" type="ORF">GDO81_026517</name>
</gene>
<comment type="cofactor">
    <cofactor evidence="1">
        <name>heme</name>
        <dbReference type="ChEBI" id="CHEBI:30413"/>
    </cofactor>
</comment>
<keyword evidence="10" id="KW-0408">Iron</keyword>
<evidence type="ECO:0000256" key="7">
    <source>
        <dbReference type="ARBA" id="ARBA00022824"/>
    </source>
</evidence>
<organism evidence="13 14">
    <name type="scientific">Engystomops pustulosus</name>
    <name type="common">Tungara frog</name>
    <name type="synonym">Physalaemus pustulosus</name>
    <dbReference type="NCBI Taxonomy" id="76066"/>
    <lineage>
        <taxon>Eukaryota</taxon>
        <taxon>Metazoa</taxon>
        <taxon>Chordata</taxon>
        <taxon>Craniata</taxon>
        <taxon>Vertebrata</taxon>
        <taxon>Euteleostomi</taxon>
        <taxon>Amphibia</taxon>
        <taxon>Batrachia</taxon>
        <taxon>Anura</taxon>
        <taxon>Neobatrachia</taxon>
        <taxon>Hyloidea</taxon>
        <taxon>Leptodactylidae</taxon>
        <taxon>Leiuperinae</taxon>
        <taxon>Engystomops</taxon>
    </lineage>
</organism>
<evidence type="ECO:0000313" key="13">
    <source>
        <dbReference type="EMBL" id="KAG8536365.1"/>
    </source>
</evidence>
<dbReference type="SUPFAM" id="SSF48264">
    <property type="entry name" value="Cytochrome P450"/>
    <property type="match status" value="1"/>
</dbReference>
<comment type="caution">
    <text evidence="13">The sequence shown here is derived from an EMBL/GenBank/DDBJ whole genome shotgun (WGS) entry which is preliminary data.</text>
</comment>
<keyword evidence="12" id="KW-0472">Membrane</keyword>
<keyword evidence="9" id="KW-0560">Oxidoreductase</keyword>
<dbReference type="GO" id="GO:0006805">
    <property type="term" value="P:xenobiotic metabolic process"/>
    <property type="evidence" value="ECO:0007669"/>
    <property type="project" value="TreeGrafter"/>
</dbReference>